<evidence type="ECO:0000313" key="2">
    <source>
        <dbReference type="EMBL" id="MDM8271214.1"/>
    </source>
</evidence>
<dbReference type="RefSeq" id="WP_289511299.1">
    <property type="nucleotide sequence ID" value="NZ_JAUDEA010000007.1"/>
</dbReference>
<reference evidence="2" key="2">
    <citation type="submission" date="2023-06" db="EMBL/GenBank/DDBJ databases">
        <authorList>
            <person name="Zeman M."/>
            <person name="Kubasova T."/>
            <person name="Jahodarova E."/>
            <person name="Nykrynova M."/>
            <person name="Rychlik I."/>
        </authorList>
    </citation>
    <scope>NUCLEOTIDE SEQUENCE</scope>
    <source>
        <strain evidence="2">153_Feed</strain>
    </source>
</reference>
<dbReference type="InterPro" id="IPR007569">
    <property type="entry name" value="DUF559"/>
</dbReference>
<evidence type="ECO:0000259" key="1">
    <source>
        <dbReference type="Pfam" id="PF04480"/>
    </source>
</evidence>
<comment type="caution">
    <text evidence="2">The sequence shown here is derived from an EMBL/GenBank/DDBJ whole genome shotgun (WGS) entry which is preliminary data.</text>
</comment>
<organism evidence="2 3">
    <name type="scientific">Thermophilibacter provencensis</name>
    <dbReference type="NCBI Taxonomy" id="1852386"/>
    <lineage>
        <taxon>Bacteria</taxon>
        <taxon>Bacillati</taxon>
        <taxon>Actinomycetota</taxon>
        <taxon>Coriobacteriia</taxon>
        <taxon>Coriobacteriales</taxon>
        <taxon>Atopobiaceae</taxon>
        <taxon>Thermophilibacter</taxon>
    </lineage>
</organism>
<keyword evidence="3" id="KW-1185">Reference proteome</keyword>
<dbReference type="Proteomes" id="UP001529256">
    <property type="component" value="Unassembled WGS sequence"/>
</dbReference>
<proteinExistence type="predicted"/>
<dbReference type="Pfam" id="PF04480">
    <property type="entry name" value="DUF559"/>
    <property type="match status" value="1"/>
</dbReference>
<sequence length="355" mass="39528">MGDCLLVGFESARQVWRGVGERIALSIRPSEGRRPLLVRLLFEDGRGIVMSEMPRRTRATTVPGKLAAEKIKLVRAEFGLTSEPLHICVSRQAGRRFASDATCHLMTGSYPIGSFCELGNGVLVVSPELAFIQMSRVLDRDLLIAYGYELCGYYARGRVAHTFCNCPALTSVARILRYLSRLEELRLNRGEGMPWGLDRAREALAYVLDGSASPEESVTSMVLTLPRRRGGYGLAPGALNARVGLSTAAAELFGIDEFVCDICWGEKRQVVEFQGSQHKQRSRRSYDMRKSNVLGADGWRVVEVDRYMLERGALMDEVAKSVAKGLGQRWKKPDGKTATRQLRLRNKLIKDLDEG</sequence>
<evidence type="ECO:0000313" key="3">
    <source>
        <dbReference type="Proteomes" id="UP001529256"/>
    </source>
</evidence>
<reference evidence="2" key="1">
    <citation type="submission" date="2023-06" db="EMBL/GenBank/DDBJ databases">
        <title>Identification and characterization of horizontal gene transfer across gut microbiota members of farm animals based on homology search.</title>
        <authorList>
            <person name="Schwarzerova J."/>
            <person name="Nykrynova M."/>
            <person name="Jureckova K."/>
            <person name="Cejkova D."/>
            <person name="Rychlik I."/>
        </authorList>
    </citation>
    <scope>NUCLEOTIDE SEQUENCE</scope>
    <source>
        <strain evidence="2">153_Feed</strain>
    </source>
</reference>
<name>A0ABT7V3N4_9ACTN</name>
<feature type="domain" description="DUF559" evidence="1">
    <location>
        <begin position="255"/>
        <end position="304"/>
    </location>
</feature>
<dbReference type="Gene3D" id="3.40.960.10">
    <property type="entry name" value="VSR Endonuclease"/>
    <property type="match status" value="1"/>
</dbReference>
<dbReference type="EMBL" id="JAUDEA010000007">
    <property type="protein sequence ID" value="MDM8271214.1"/>
    <property type="molecule type" value="Genomic_DNA"/>
</dbReference>
<protein>
    <submittedName>
        <fullName evidence="2">DUF559 domain-containing protein</fullName>
    </submittedName>
</protein>
<accession>A0ABT7V3N4</accession>
<gene>
    <name evidence="2" type="ORF">QUW25_05945</name>
</gene>